<keyword evidence="1" id="KW-0479">Metal-binding</keyword>
<sequence>MREGMRERDRGGSPDASGPPPFRGPAYKTKLCALWRGRGGCPRPNCGFAHGEAELRRPPPRASFQPRPRPGYLDGFPSKRHQCALLQRDAYSACLFIEFVEIDCFQRMAHLISILAFVSVGNRSFMILECLTCLRRTEHGRYYTFYLLDGIHAMVSEL</sequence>
<accession>A0A1D6GTM0</accession>
<dbReference type="SUPFAM" id="SSF90229">
    <property type="entry name" value="CCCH zinc finger"/>
    <property type="match status" value="1"/>
</dbReference>
<dbReference type="AlphaFoldDB" id="A0A1D6GTM0"/>
<evidence type="ECO:0000256" key="1">
    <source>
        <dbReference type="ARBA" id="ARBA00022723"/>
    </source>
</evidence>
<dbReference type="Gene3D" id="4.10.1000.10">
    <property type="entry name" value="Zinc finger, CCCH-type"/>
    <property type="match status" value="1"/>
</dbReference>
<dbReference type="ExpressionAtlas" id="A0A1D6GTM0">
    <property type="expression patterns" value="baseline and differential"/>
</dbReference>
<evidence type="ECO:0000313" key="6">
    <source>
        <dbReference type="EMBL" id="AQK66343.1"/>
    </source>
</evidence>
<keyword evidence="2" id="KW-0863">Zinc-finger</keyword>
<evidence type="ECO:0000256" key="2">
    <source>
        <dbReference type="ARBA" id="ARBA00022771"/>
    </source>
</evidence>
<protein>
    <submittedName>
        <fullName evidence="6">Zinc finger CCCH domain-containing protein 40</fullName>
    </submittedName>
</protein>
<keyword evidence="3" id="KW-0862">Zinc</keyword>
<dbReference type="InterPro" id="IPR000571">
    <property type="entry name" value="Znf_CCCH"/>
</dbReference>
<evidence type="ECO:0000256" key="5">
    <source>
        <dbReference type="SAM" id="MobiDB-lite"/>
    </source>
</evidence>
<keyword evidence="4" id="KW-0238">DNA-binding</keyword>
<dbReference type="EMBL" id="CM000781">
    <property type="protein sequence ID" value="AQK66343.1"/>
    <property type="molecule type" value="Genomic_DNA"/>
</dbReference>
<name>A0A1D6GTM0_MAIZE</name>
<proteinExistence type="predicted"/>
<dbReference type="InterPro" id="IPR045868">
    <property type="entry name" value="Znf_C3H13/40"/>
</dbReference>
<gene>
    <name evidence="6" type="ORF">ZEAMMB73_Zm00001d014472</name>
</gene>
<dbReference type="PROSITE" id="PS50103">
    <property type="entry name" value="ZF_C3H1"/>
    <property type="match status" value="1"/>
</dbReference>
<dbReference type="PANTHER" id="PTHR38160">
    <property type="entry name" value="ZINC FINGER CCCH DOMAIN-CONTAINING PROTEIN 40"/>
    <property type="match status" value="1"/>
</dbReference>
<dbReference type="GO" id="GO:0008270">
    <property type="term" value="F:zinc ion binding"/>
    <property type="evidence" value="ECO:0007669"/>
    <property type="project" value="UniProtKB-KW"/>
</dbReference>
<feature type="compositionally biased region" description="Basic and acidic residues" evidence="5">
    <location>
        <begin position="1"/>
        <end position="12"/>
    </location>
</feature>
<evidence type="ECO:0000256" key="3">
    <source>
        <dbReference type="ARBA" id="ARBA00022833"/>
    </source>
</evidence>
<dbReference type="GO" id="GO:0003677">
    <property type="term" value="F:DNA binding"/>
    <property type="evidence" value="ECO:0007669"/>
    <property type="project" value="UniProtKB-KW"/>
</dbReference>
<feature type="region of interest" description="Disordered" evidence="5">
    <location>
        <begin position="1"/>
        <end position="24"/>
    </location>
</feature>
<evidence type="ECO:0000256" key="4">
    <source>
        <dbReference type="ARBA" id="ARBA00023125"/>
    </source>
</evidence>
<dbReference type="PANTHER" id="PTHR38160:SF1">
    <property type="entry name" value="ZINC FINGER CCCH DOMAIN-CONTAINING PROTEIN 40"/>
    <property type="match status" value="1"/>
</dbReference>
<organism evidence="6">
    <name type="scientific">Zea mays</name>
    <name type="common">Maize</name>
    <dbReference type="NCBI Taxonomy" id="4577"/>
    <lineage>
        <taxon>Eukaryota</taxon>
        <taxon>Viridiplantae</taxon>
        <taxon>Streptophyta</taxon>
        <taxon>Embryophyta</taxon>
        <taxon>Tracheophyta</taxon>
        <taxon>Spermatophyta</taxon>
        <taxon>Magnoliopsida</taxon>
        <taxon>Liliopsida</taxon>
        <taxon>Poales</taxon>
        <taxon>Poaceae</taxon>
        <taxon>PACMAD clade</taxon>
        <taxon>Panicoideae</taxon>
        <taxon>Andropogonodae</taxon>
        <taxon>Andropogoneae</taxon>
        <taxon>Tripsacinae</taxon>
        <taxon>Zea</taxon>
    </lineage>
</organism>
<dbReference type="InterPro" id="IPR036855">
    <property type="entry name" value="Znf_CCCH_sf"/>
</dbReference>
<reference evidence="6" key="1">
    <citation type="submission" date="2015-12" db="EMBL/GenBank/DDBJ databases">
        <title>Update maize B73 reference genome by single molecule sequencing technologies.</title>
        <authorList>
            <consortium name="Maize Genome Sequencing Project"/>
            <person name="Ware D."/>
        </authorList>
    </citation>
    <scope>NUCLEOTIDE SEQUENCE</scope>
    <source>
        <tissue evidence="6">Seedling</tissue>
    </source>
</reference>